<evidence type="ECO:0000256" key="3">
    <source>
        <dbReference type="PROSITE-ProRule" id="PRU00283"/>
    </source>
</evidence>
<dbReference type="InterPro" id="IPR001752">
    <property type="entry name" value="Kinesin_motor_dom"/>
</dbReference>
<feature type="compositionally biased region" description="Polar residues" evidence="6">
    <location>
        <begin position="172"/>
        <end position="183"/>
    </location>
</feature>
<dbReference type="InterPro" id="IPR027640">
    <property type="entry name" value="Kinesin-like_fam"/>
</dbReference>
<dbReference type="SMART" id="SM00129">
    <property type="entry name" value="KISc"/>
    <property type="match status" value="1"/>
</dbReference>
<feature type="binding site" evidence="3">
    <location>
        <begin position="665"/>
        <end position="672"/>
    </location>
    <ligand>
        <name>ATP</name>
        <dbReference type="ChEBI" id="CHEBI:30616"/>
    </ligand>
</feature>
<reference evidence="8" key="1">
    <citation type="submission" date="2021-01" db="EMBL/GenBank/DDBJ databases">
        <authorList>
            <person name="Corre E."/>
            <person name="Pelletier E."/>
            <person name="Niang G."/>
            <person name="Scheremetjew M."/>
            <person name="Finn R."/>
            <person name="Kale V."/>
            <person name="Holt S."/>
            <person name="Cochrane G."/>
            <person name="Meng A."/>
            <person name="Brown T."/>
            <person name="Cohen L."/>
        </authorList>
    </citation>
    <scope>NUCLEOTIDE SEQUENCE</scope>
    <source>
        <strain evidence="8">CCMP1594</strain>
    </source>
</reference>
<dbReference type="AlphaFoldDB" id="A0A7S4FU13"/>
<organism evidence="8">
    <name type="scientific">Eutreptiella gymnastica</name>
    <dbReference type="NCBI Taxonomy" id="73025"/>
    <lineage>
        <taxon>Eukaryota</taxon>
        <taxon>Discoba</taxon>
        <taxon>Euglenozoa</taxon>
        <taxon>Euglenida</taxon>
        <taxon>Spirocuta</taxon>
        <taxon>Euglenophyceae</taxon>
        <taxon>Eutreptiales</taxon>
        <taxon>Eutreptiaceae</taxon>
        <taxon>Eutreptiella</taxon>
    </lineage>
</organism>
<sequence>MCDTMEQGGVVMVGIAANVSFHDQSLGGPLDEANPRNASRHRSLSLQESRDCRKMAKMNAEADNPQSCGRTWEALLAEVVAGVSSTIQHTQINCQSNNGHHGGPKLDRTLSDLSSRFSDSLLQSRLRKCTSAPEADAATWNCSKNRGQRGRSAPPLSRSNPLPKRLPIYPPTTASWSREQPQPHSDALEADEEQQSLLTTGGAEPAGSDKVCWKQVLRAERAQRRSLQERLDEAQKNYAESAYLKEQLEMVQSLFESENRKRQQLEQRLQEVKEPEEFLQGFEAAKGNQKPRYIRKGRPATPLVWSPQEKDPPEGDQQNAGADSRKLDIGAAAKTQWMPEKEDLETMWIQLEAERTQKRKLQQRLQQTEDDAAEKASAMEEVKALRLQLEAEKCQVRKLQRMHKDQPLSKPAVYHAAVQTHTLQYLSVATQTQDSDLPCDYGTVGPSPGMRTSERELGDMQTRLVLLKQEVLRKDDTIKQMDSLIKQGESVRRKLHATVDDLARTIKQRNDTISHMDGIIKKGDFLRKGLHSTIESLTETVQVQTNTIQDMETSIKRYEITRRVLHNQLQELKGNIRVFCRIRPQLQAEQGNEAKFEYPDANLEGRTLALISSHGHGADRQPKKFFFSFDKVFGPSATQKEVFAEISQLVQSALDGFKVCIFAYGQTGSGKTHTMQGSNNVCLGSEDRGMIPLAMQKILDCVREGVGGWKYSLQASCIEIYNDKLRDLFSMHGDDNRSKALQIKHDVDGSTFVTNITTVAVEEEEVLFELLDRAARSRAIASTKFNQQSSRSHCIFTLNIIGTSEHKVTHGTLNIVDLAGSERLDASPADVERRKEVQHINKSLSSLGDVIAALAQKRHNHVPYRNSKLTYLLQDCLGNGAKVLMFVNLSPLAEHVTETICSLRFASKVNACDMGLARRTIEDRSPATAGRAS</sequence>
<accession>A0A7S4FU13</accession>
<evidence type="ECO:0000313" key="8">
    <source>
        <dbReference type="EMBL" id="CAE0814704.1"/>
    </source>
</evidence>
<evidence type="ECO:0000259" key="7">
    <source>
        <dbReference type="PROSITE" id="PS50067"/>
    </source>
</evidence>
<protein>
    <recommendedName>
        <fullName evidence="4">Kinesin-like protein</fullName>
    </recommendedName>
</protein>
<feature type="domain" description="Kinesin motor" evidence="7">
    <location>
        <begin position="575"/>
        <end position="912"/>
    </location>
</feature>
<keyword evidence="2 3" id="KW-0067">ATP-binding</keyword>
<evidence type="ECO:0000256" key="2">
    <source>
        <dbReference type="ARBA" id="ARBA00022840"/>
    </source>
</evidence>
<evidence type="ECO:0000256" key="4">
    <source>
        <dbReference type="RuleBase" id="RU000394"/>
    </source>
</evidence>
<dbReference type="Pfam" id="PF00225">
    <property type="entry name" value="Kinesin"/>
    <property type="match status" value="1"/>
</dbReference>
<feature type="region of interest" description="Disordered" evidence="6">
    <location>
        <begin position="140"/>
        <end position="206"/>
    </location>
</feature>
<dbReference type="PANTHER" id="PTHR47972">
    <property type="entry name" value="KINESIN-LIKE PROTEIN KLP-3"/>
    <property type="match status" value="1"/>
</dbReference>
<dbReference type="SUPFAM" id="SSF52540">
    <property type="entry name" value="P-loop containing nucleoside triphosphate hydrolases"/>
    <property type="match status" value="1"/>
</dbReference>
<dbReference type="InterPro" id="IPR036961">
    <property type="entry name" value="Kinesin_motor_dom_sf"/>
</dbReference>
<feature type="coiled-coil region" evidence="5">
    <location>
        <begin position="217"/>
        <end position="268"/>
    </location>
</feature>
<dbReference type="InterPro" id="IPR027417">
    <property type="entry name" value="P-loop_NTPase"/>
</dbReference>
<dbReference type="GO" id="GO:0007018">
    <property type="term" value="P:microtubule-based movement"/>
    <property type="evidence" value="ECO:0007669"/>
    <property type="project" value="InterPro"/>
</dbReference>
<gene>
    <name evidence="8" type="ORF">EGYM00163_LOCUS25860</name>
</gene>
<dbReference type="GO" id="GO:0008017">
    <property type="term" value="F:microtubule binding"/>
    <property type="evidence" value="ECO:0007669"/>
    <property type="project" value="InterPro"/>
</dbReference>
<evidence type="ECO:0000256" key="5">
    <source>
        <dbReference type="SAM" id="Coils"/>
    </source>
</evidence>
<feature type="region of interest" description="Disordered" evidence="6">
    <location>
        <begin position="26"/>
        <end position="49"/>
    </location>
</feature>
<name>A0A7S4FU13_9EUGL</name>
<dbReference type="PROSITE" id="PS50067">
    <property type="entry name" value="KINESIN_MOTOR_2"/>
    <property type="match status" value="1"/>
</dbReference>
<comment type="similarity">
    <text evidence="3 4">Belongs to the TRAFAC class myosin-kinesin ATPase superfamily. Kinesin family.</text>
</comment>
<dbReference type="GO" id="GO:0003777">
    <property type="term" value="F:microtubule motor activity"/>
    <property type="evidence" value="ECO:0007669"/>
    <property type="project" value="InterPro"/>
</dbReference>
<dbReference type="GO" id="GO:0005524">
    <property type="term" value="F:ATP binding"/>
    <property type="evidence" value="ECO:0007669"/>
    <property type="project" value="UniProtKB-UniRule"/>
</dbReference>
<keyword evidence="3 4" id="KW-0505">Motor protein</keyword>
<evidence type="ECO:0000256" key="6">
    <source>
        <dbReference type="SAM" id="MobiDB-lite"/>
    </source>
</evidence>
<proteinExistence type="inferred from homology"/>
<keyword evidence="1 3" id="KW-0547">Nucleotide-binding</keyword>
<dbReference type="InterPro" id="IPR019821">
    <property type="entry name" value="Kinesin_motor_CS"/>
</dbReference>
<dbReference type="EMBL" id="HBJA01073683">
    <property type="protein sequence ID" value="CAE0814704.1"/>
    <property type="molecule type" value="Transcribed_RNA"/>
</dbReference>
<dbReference type="GO" id="GO:0005874">
    <property type="term" value="C:microtubule"/>
    <property type="evidence" value="ECO:0007669"/>
    <property type="project" value="UniProtKB-KW"/>
</dbReference>
<feature type="region of interest" description="Disordered" evidence="6">
    <location>
        <begin position="288"/>
        <end position="325"/>
    </location>
</feature>
<dbReference type="Gene3D" id="3.40.850.10">
    <property type="entry name" value="Kinesin motor domain"/>
    <property type="match status" value="1"/>
</dbReference>
<evidence type="ECO:0000256" key="1">
    <source>
        <dbReference type="ARBA" id="ARBA00022741"/>
    </source>
</evidence>
<keyword evidence="4" id="KW-0493">Microtubule</keyword>
<dbReference type="PROSITE" id="PS00411">
    <property type="entry name" value="KINESIN_MOTOR_1"/>
    <property type="match status" value="1"/>
</dbReference>
<dbReference type="PRINTS" id="PR00380">
    <property type="entry name" value="KINESINHEAVY"/>
</dbReference>
<keyword evidence="5" id="KW-0175">Coiled coil</keyword>
<feature type="coiled-coil region" evidence="5">
    <location>
        <begin position="351"/>
        <end position="402"/>
    </location>
</feature>